<keyword evidence="1" id="KW-0472">Membrane</keyword>
<feature type="transmembrane region" description="Helical" evidence="1">
    <location>
        <begin position="88"/>
        <end position="111"/>
    </location>
</feature>
<protein>
    <recommendedName>
        <fullName evidence="3">DUF420 domain-containing protein</fullName>
    </recommendedName>
</protein>
<dbReference type="EMBL" id="FPHE01000104">
    <property type="protein sequence ID" value="SFV61154.1"/>
    <property type="molecule type" value="Genomic_DNA"/>
</dbReference>
<organism evidence="2">
    <name type="scientific">hydrothermal vent metagenome</name>
    <dbReference type="NCBI Taxonomy" id="652676"/>
    <lineage>
        <taxon>unclassified sequences</taxon>
        <taxon>metagenomes</taxon>
        <taxon>ecological metagenomes</taxon>
    </lineage>
</organism>
<keyword evidence="1" id="KW-1133">Transmembrane helix</keyword>
<reference evidence="2" key="1">
    <citation type="submission" date="2016-10" db="EMBL/GenBank/DDBJ databases">
        <authorList>
            <person name="de Groot N.N."/>
        </authorList>
    </citation>
    <scope>NUCLEOTIDE SEQUENCE</scope>
</reference>
<sequence length="159" mass="18223">MEYMFEAGFLGTRAPLFMDIIVIIVGLLPFLIAFTIWTAINGRYTLHRFLQIVLFLATIISLVYFKYGMYISGGFDFYIKDSPIDATIAFYFLVFHIAIATITLIMWFAMIKFASADRRRKALPGLYSHAHRKFGQRLAFGIFLTSLTGVIVYLMLFVA</sequence>
<dbReference type="InterPro" id="IPR007352">
    <property type="entry name" value="DUF420"/>
</dbReference>
<feature type="transmembrane region" description="Helical" evidence="1">
    <location>
        <begin position="138"/>
        <end position="158"/>
    </location>
</feature>
<accession>A0A1W1C618</accession>
<feature type="transmembrane region" description="Helical" evidence="1">
    <location>
        <begin position="49"/>
        <end position="68"/>
    </location>
</feature>
<evidence type="ECO:0008006" key="3">
    <source>
        <dbReference type="Google" id="ProtNLM"/>
    </source>
</evidence>
<name>A0A1W1C618_9ZZZZ</name>
<evidence type="ECO:0000313" key="2">
    <source>
        <dbReference type="EMBL" id="SFV61154.1"/>
    </source>
</evidence>
<gene>
    <name evidence="2" type="ORF">MNB_SV-12-56</name>
</gene>
<feature type="transmembrane region" description="Helical" evidence="1">
    <location>
        <begin position="20"/>
        <end position="40"/>
    </location>
</feature>
<dbReference type="AlphaFoldDB" id="A0A1W1C618"/>
<proteinExistence type="predicted"/>
<keyword evidence="1" id="KW-0812">Transmembrane</keyword>
<dbReference type="Pfam" id="PF04238">
    <property type="entry name" value="DUF420"/>
    <property type="match status" value="1"/>
</dbReference>
<evidence type="ECO:0000256" key="1">
    <source>
        <dbReference type="SAM" id="Phobius"/>
    </source>
</evidence>